<dbReference type="Proteomes" id="UP001249505">
    <property type="component" value="Unassembled WGS sequence"/>
</dbReference>
<reference evidence="3 4" key="1">
    <citation type="submission" date="2023-07" db="EMBL/GenBank/DDBJ databases">
        <title>Novel Shewanella species isolated from Baltic Sea sediments.</title>
        <authorList>
            <person name="Martin-Rodriguez A.J."/>
        </authorList>
    </citation>
    <scope>NUCLEOTIDE SEQUENCE [LARGE SCALE GENOMIC DNA]</scope>
    <source>
        <strain evidence="3 4">SP2S1-2</strain>
    </source>
</reference>
<proteinExistence type="inferred from homology"/>
<dbReference type="Gene3D" id="1.10.1220.10">
    <property type="entry name" value="Met repressor-like"/>
    <property type="match status" value="1"/>
</dbReference>
<dbReference type="PANTHER" id="PTHR38781">
    <property type="entry name" value="ANTITOXIN DINJ-RELATED"/>
    <property type="match status" value="1"/>
</dbReference>
<dbReference type="InterPro" id="IPR013321">
    <property type="entry name" value="Arc_rbn_hlx_hlx"/>
</dbReference>
<dbReference type="InterPro" id="IPR007337">
    <property type="entry name" value="RelB/DinJ"/>
</dbReference>
<dbReference type="PANTHER" id="PTHR38781:SF1">
    <property type="entry name" value="ANTITOXIN DINJ-RELATED"/>
    <property type="match status" value="1"/>
</dbReference>
<evidence type="ECO:0000313" key="4">
    <source>
        <dbReference type="Proteomes" id="UP001249505"/>
    </source>
</evidence>
<comment type="similarity">
    <text evidence="1">Belongs to the RelB/DinJ antitoxin family.</text>
</comment>
<dbReference type="CDD" id="cd21631">
    <property type="entry name" value="RHH_CopG_NikR-like"/>
    <property type="match status" value="1"/>
</dbReference>
<dbReference type="NCBIfam" id="NF008412">
    <property type="entry name" value="PRK11235.1"/>
    <property type="match status" value="1"/>
</dbReference>
<dbReference type="NCBIfam" id="TIGR02384">
    <property type="entry name" value="RelB_DinJ"/>
    <property type="match status" value="1"/>
</dbReference>
<dbReference type="RefSeq" id="WP_311900735.1">
    <property type="nucleotide sequence ID" value="NZ_JAUOES010000030.1"/>
</dbReference>
<protein>
    <submittedName>
        <fullName evidence="3">Type II toxin-antitoxin system RelB/DinJ family antitoxin</fullName>
    </submittedName>
</protein>
<comment type="caution">
    <text evidence="3">The sequence shown here is derived from an EMBL/GenBank/DDBJ whole genome shotgun (WGS) entry which is preliminary data.</text>
</comment>
<organism evidence="3 4">
    <name type="scientific">Shewanella scandinavica</name>
    <dbReference type="NCBI Taxonomy" id="3063538"/>
    <lineage>
        <taxon>Bacteria</taxon>
        <taxon>Pseudomonadati</taxon>
        <taxon>Pseudomonadota</taxon>
        <taxon>Gammaproteobacteria</taxon>
        <taxon>Alteromonadales</taxon>
        <taxon>Shewanellaceae</taxon>
        <taxon>Shewanella</taxon>
    </lineage>
</organism>
<evidence type="ECO:0000256" key="1">
    <source>
        <dbReference type="ARBA" id="ARBA00010562"/>
    </source>
</evidence>
<dbReference type="EMBL" id="JAUOES010000030">
    <property type="protein sequence ID" value="MDT3282472.1"/>
    <property type="molecule type" value="Genomic_DNA"/>
</dbReference>
<gene>
    <name evidence="3" type="ORF">Q4Q50_19510</name>
</gene>
<sequence>MISTSAKHSLVYRFTILYVQTSLHIKVSMGTINIRIDDELKERAFSALEKLGVSPSEALRQMLEYVATNGALPFKPVLLTAENEVLITLVKERLASSRKGIEVSLDDL</sequence>
<evidence type="ECO:0000313" key="3">
    <source>
        <dbReference type="EMBL" id="MDT3282472.1"/>
    </source>
</evidence>
<evidence type="ECO:0000256" key="2">
    <source>
        <dbReference type="ARBA" id="ARBA00022649"/>
    </source>
</evidence>
<keyword evidence="2" id="KW-1277">Toxin-antitoxin system</keyword>
<dbReference type="Pfam" id="PF04221">
    <property type="entry name" value="RelB"/>
    <property type="match status" value="1"/>
</dbReference>
<name>A0ABU3G498_9GAMM</name>
<accession>A0ABU3G498</accession>
<keyword evidence="4" id="KW-1185">Reference proteome</keyword>